<dbReference type="PANTHER" id="PTHR10110:SF187">
    <property type="entry name" value="SODIUM_HYDROGEN EXCHANGER"/>
    <property type="match status" value="1"/>
</dbReference>
<feature type="transmembrane region" description="Helical" evidence="11">
    <location>
        <begin position="90"/>
        <end position="108"/>
    </location>
</feature>
<feature type="compositionally biased region" description="Basic and acidic residues" evidence="10">
    <location>
        <begin position="480"/>
        <end position="500"/>
    </location>
</feature>
<feature type="transmembrane region" description="Helical" evidence="11">
    <location>
        <begin position="24"/>
        <end position="47"/>
    </location>
</feature>
<feature type="transmembrane region" description="Helical" evidence="11">
    <location>
        <begin position="338"/>
        <end position="360"/>
    </location>
</feature>
<keyword evidence="2 9" id="KW-0813">Transport</keyword>
<sequence>MLVGLIIYLVPDELEGLVTFDPEVFFYVLLPPILLHAGMTMDSFLFFRYIGPILTFSFFGTALTAITTGLLQWVTSFLPFVTTLTLKESLLFGALISATDTVTVLAIFKEIDVEPSLYALVFGESALNDAIAITLFNVVESYTGLQDAVGTSVGVFFLSILLGVGVAVFCSLLTKHIPVTDDPVMETCLLLLLSYMSYLIAEVSHLSGIVTILTCGIVQGHYTIYNVSHQGKELIEGVLGMFSFFAENFIFGYLGVSIFTYPGLEWEVSSMFLGLFNCLAGRAVGVFSMSFILNAVRAERNQIPFRQQTMMWFSGLRGAVAFALAIENSETRESRVILATTLFIVITTVYVCGSLAIPVAEYLQVTSESRKAADTVLDAEVSLTGDGFPMDEFPMEKYGEMGTDEALDDMEVDMSDIPSDSVRLDGESGAPIVMGRFEMTKVIVKNRVEEFFYSFGHNYLTPFLIRRPSLDKYERMDNTEDDVYSRRASQDSRRASQEGRPRRRSSAQDDQFVRTPLNAVSEDDLSAAGSVFG</sequence>
<dbReference type="OrthoDB" id="196264at2759"/>
<evidence type="ECO:0000313" key="14">
    <source>
        <dbReference type="Proteomes" id="UP000054560"/>
    </source>
</evidence>
<evidence type="ECO:0000256" key="10">
    <source>
        <dbReference type="SAM" id="MobiDB-lite"/>
    </source>
</evidence>
<dbReference type="GO" id="GO:0015386">
    <property type="term" value="F:potassium:proton antiporter activity"/>
    <property type="evidence" value="ECO:0007669"/>
    <property type="project" value="TreeGrafter"/>
</dbReference>
<proteinExistence type="inferred from homology"/>
<dbReference type="InterPro" id="IPR006153">
    <property type="entry name" value="Cation/H_exchanger_TM"/>
</dbReference>
<keyword evidence="4 11" id="KW-1133">Transmembrane helix</keyword>
<dbReference type="GO" id="GO:0015385">
    <property type="term" value="F:sodium:proton antiporter activity"/>
    <property type="evidence" value="ECO:0007669"/>
    <property type="project" value="InterPro"/>
</dbReference>
<dbReference type="PANTHER" id="PTHR10110">
    <property type="entry name" value="SODIUM/HYDROGEN EXCHANGER"/>
    <property type="match status" value="1"/>
</dbReference>
<feature type="domain" description="Cation/H+ exchanger transmembrane" evidence="12">
    <location>
        <begin position="14"/>
        <end position="359"/>
    </location>
</feature>
<dbReference type="NCBIfam" id="TIGR00840">
    <property type="entry name" value="b_cpa1"/>
    <property type="match status" value="1"/>
</dbReference>
<feature type="transmembrane region" description="Helical" evidence="11">
    <location>
        <begin position="117"/>
        <end position="139"/>
    </location>
</feature>
<dbReference type="Proteomes" id="UP000054560">
    <property type="component" value="Unassembled WGS sequence"/>
</dbReference>
<dbReference type="RefSeq" id="XP_014161793.1">
    <property type="nucleotide sequence ID" value="XM_014306318.1"/>
</dbReference>
<keyword evidence="3 9" id="KW-0812">Transmembrane</keyword>
<evidence type="ECO:0000256" key="9">
    <source>
        <dbReference type="RuleBase" id="RU003722"/>
    </source>
</evidence>
<evidence type="ECO:0000256" key="8">
    <source>
        <dbReference type="ARBA" id="ARBA00023201"/>
    </source>
</evidence>
<comment type="subcellular location">
    <subcellularLocation>
        <location evidence="1">Membrane</location>
        <topology evidence="1">Multi-pass membrane protein</topology>
    </subcellularLocation>
</comment>
<dbReference type="GO" id="GO:0005886">
    <property type="term" value="C:plasma membrane"/>
    <property type="evidence" value="ECO:0007669"/>
    <property type="project" value="TreeGrafter"/>
</dbReference>
<gene>
    <name evidence="13" type="ORF">SARC_00023</name>
</gene>
<dbReference type="AlphaFoldDB" id="A0A0L0GGC3"/>
<dbReference type="GeneID" id="25900527"/>
<name>A0A0L0GGC3_9EUKA</name>
<dbReference type="Gene3D" id="6.10.140.1330">
    <property type="match status" value="1"/>
</dbReference>
<evidence type="ECO:0000256" key="5">
    <source>
        <dbReference type="ARBA" id="ARBA00023053"/>
    </source>
</evidence>
<evidence type="ECO:0000256" key="6">
    <source>
        <dbReference type="ARBA" id="ARBA00023065"/>
    </source>
</evidence>
<evidence type="ECO:0000256" key="2">
    <source>
        <dbReference type="ARBA" id="ARBA00022448"/>
    </source>
</evidence>
<dbReference type="Pfam" id="PF00999">
    <property type="entry name" value="Na_H_Exchanger"/>
    <property type="match status" value="1"/>
</dbReference>
<evidence type="ECO:0000259" key="12">
    <source>
        <dbReference type="Pfam" id="PF00999"/>
    </source>
</evidence>
<feature type="transmembrane region" description="Helical" evidence="11">
    <location>
        <begin position="271"/>
        <end position="296"/>
    </location>
</feature>
<keyword evidence="14" id="KW-1185">Reference proteome</keyword>
<evidence type="ECO:0000256" key="7">
    <source>
        <dbReference type="ARBA" id="ARBA00023136"/>
    </source>
</evidence>
<organism evidence="13 14">
    <name type="scientific">Sphaeroforma arctica JP610</name>
    <dbReference type="NCBI Taxonomy" id="667725"/>
    <lineage>
        <taxon>Eukaryota</taxon>
        <taxon>Ichthyosporea</taxon>
        <taxon>Ichthyophonida</taxon>
        <taxon>Sphaeroforma</taxon>
    </lineage>
</organism>
<keyword evidence="5" id="KW-0915">Sodium</keyword>
<protein>
    <recommendedName>
        <fullName evidence="9">Sodium/hydrogen exchanger</fullName>
    </recommendedName>
</protein>
<feature type="transmembrane region" description="Helical" evidence="11">
    <location>
        <begin position="54"/>
        <end position="78"/>
    </location>
</feature>
<dbReference type="eggNOG" id="KOG1965">
    <property type="taxonomic scope" value="Eukaryota"/>
</dbReference>
<dbReference type="STRING" id="667725.A0A0L0GGC3"/>
<keyword evidence="7 11" id="KW-0472">Membrane</keyword>
<dbReference type="GO" id="GO:0051453">
    <property type="term" value="P:regulation of intracellular pH"/>
    <property type="evidence" value="ECO:0007669"/>
    <property type="project" value="TreeGrafter"/>
</dbReference>
<evidence type="ECO:0000313" key="13">
    <source>
        <dbReference type="EMBL" id="KNC87891.1"/>
    </source>
</evidence>
<feature type="transmembrane region" description="Helical" evidence="11">
    <location>
        <begin position="237"/>
        <end position="259"/>
    </location>
</feature>
<comment type="similarity">
    <text evidence="9">Belongs to the monovalent cation:proton antiporter 1 (CPA1) transporter (TC 2.A.36) family.</text>
</comment>
<reference evidence="13 14" key="1">
    <citation type="submission" date="2011-02" db="EMBL/GenBank/DDBJ databases">
        <title>The Genome Sequence of Sphaeroforma arctica JP610.</title>
        <authorList>
            <consortium name="The Broad Institute Genome Sequencing Platform"/>
            <person name="Russ C."/>
            <person name="Cuomo C."/>
            <person name="Young S.K."/>
            <person name="Zeng Q."/>
            <person name="Gargeya S."/>
            <person name="Alvarado L."/>
            <person name="Berlin A."/>
            <person name="Chapman S.B."/>
            <person name="Chen Z."/>
            <person name="Freedman E."/>
            <person name="Gellesch M."/>
            <person name="Goldberg J."/>
            <person name="Griggs A."/>
            <person name="Gujja S."/>
            <person name="Heilman E."/>
            <person name="Heiman D."/>
            <person name="Howarth C."/>
            <person name="Mehta T."/>
            <person name="Neiman D."/>
            <person name="Pearson M."/>
            <person name="Roberts A."/>
            <person name="Saif S."/>
            <person name="Shea T."/>
            <person name="Shenoy N."/>
            <person name="Sisk P."/>
            <person name="Stolte C."/>
            <person name="Sykes S."/>
            <person name="White J."/>
            <person name="Yandava C."/>
            <person name="Burger G."/>
            <person name="Gray M.W."/>
            <person name="Holland P.W.H."/>
            <person name="King N."/>
            <person name="Lang F.B.F."/>
            <person name="Roger A.J."/>
            <person name="Ruiz-Trillo I."/>
            <person name="Haas B."/>
            <person name="Nusbaum C."/>
            <person name="Birren B."/>
        </authorList>
    </citation>
    <scope>NUCLEOTIDE SEQUENCE [LARGE SCALE GENOMIC DNA]</scope>
    <source>
        <strain evidence="13 14">JP610</strain>
    </source>
</reference>
<accession>A0A0L0GGC3</accession>
<evidence type="ECO:0000256" key="11">
    <source>
        <dbReference type="SAM" id="Phobius"/>
    </source>
</evidence>
<keyword evidence="8 9" id="KW-0739">Sodium transport</keyword>
<keyword evidence="9" id="KW-0050">Antiport</keyword>
<evidence type="ECO:0000256" key="4">
    <source>
        <dbReference type="ARBA" id="ARBA00022989"/>
    </source>
</evidence>
<feature type="region of interest" description="Disordered" evidence="10">
    <location>
        <begin position="480"/>
        <end position="519"/>
    </location>
</feature>
<dbReference type="InterPro" id="IPR018422">
    <property type="entry name" value="Cation/H_exchanger_CPA1"/>
</dbReference>
<feature type="transmembrane region" description="Helical" evidence="11">
    <location>
        <begin position="151"/>
        <end position="172"/>
    </location>
</feature>
<feature type="transmembrane region" description="Helical" evidence="11">
    <location>
        <begin position="184"/>
        <end position="201"/>
    </location>
</feature>
<dbReference type="InterPro" id="IPR004709">
    <property type="entry name" value="NaH_exchanger"/>
</dbReference>
<keyword evidence="6 9" id="KW-0406">Ion transport</keyword>
<dbReference type="EMBL" id="KQ241597">
    <property type="protein sequence ID" value="KNC87891.1"/>
    <property type="molecule type" value="Genomic_DNA"/>
</dbReference>
<evidence type="ECO:0000256" key="3">
    <source>
        <dbReference type="ARBA" id="ARBA00022692"/>
    </source>
</evidence>
<evidence type="ECO:0000256" key="1">
    <source>
        <dbReference type="ARBA" id="ARBA00004141"/>
    </source>
</evidence>
<dbReference type="GO" id="GO:0098719">
    <property type="term" value="P:sodium ion import across plasma membrane"/>
    <property type="evidence" value="ECO:0007669"/>
    <property type="project" value="TreeGrafter"/>
</dbReference>
<feature type="transmembrane region" description="Helical" evidence="11">
    <location>
        <begin position="207"/>
        <end position="225"/>
    </location>
</feature>
<dbReference type="PRINTS" id="PR01084">
    <property type="entry name" value="NAHEXCHNGR"/>
</dbReference>